<evidence type="ECO:0000256" key="3">
    <source>
        <dbReference type="ARBA" id="ARBA00023002"/>
    </source>
</evidence>
<accession>A0A443IS62</accession>
<keyword evidence="2 6" id="KW-0288">FMN</keyword>
<feature type="binding site" evidence="6">
    <location>
        <position position="104"/>
    </location>
    <ligand>
        <name>FMN</name>
        <dbReference type="ChEBI" id="CHEBI:58210"/>
    </ligand>
</feature>
<dbReference type="InterPro" id="IPR051260">
    <property type="entry name" value="Diverse_substr_monoxygenases"/>
</dbReference>
<name>A0A443IS62_9RHOB</name>
<dbReference type="CDD" id="cd01095">
    <property type="entry name" value="Nitrilotriacetate_monoxgenase"/>
    <property type="match status" value="1"/>
</dbReference>
<dbReference type="PIRSF" id="PIRSF000337">
    <property type="entry name" value="NTA_MOA"/>
    <property type="match status" value="1"/>
</dbReference>
<feature type="binding site" evidence="6">
    <location>
        <position position="158"/>
    </location>
    <ligand>
        <name>FMN</name>
        <dbReference type="ChEBI" id="CHEBI:58210"/>
    </ligand>
</feature>
<proteinExistence type="inferred from homology"/>
<organism evidence="8 9">
    <name type="scientific">Paenirhodobacter populi</name>
    <dbReference type="NCBI Taxonomy" id="2306993"/>
    <lineage>
        <taxon>Bacteria</taxon>
        <taxon>Pseudomonadati</taxon>
        <taxon>Pseudomonadota</taxon>
        <taxon>Alphaproteobacteria</taxon>
        <taxon>Rhodobacterales</taxon>
        <taxon>Rhodobacter group</taxon>
        <taxon>Paenirhodobacter</taxon>
    </lineage>
</organism>
<comment type="caution">
    <text evidence="8">The sequence shown here is derived from an EMBL/GenBank/DDBJ whole genome shotgun (WGS) entry which is preliminary data.</text>
</comment>
<reference evidence="8 9" key="2">
    <citation type="submission" date="2019-01" db="EMBL/GenBank/DDBJ databases">
        <authorList>
            <person name="Li Y."/>
        </authorList>
    </citation>
    <scope>NUCLEOTIDE SEQUENCE [LARGE SCALE GENOMIC DNA]</scope>
    <source>
        <strain evidence="8 9">2D-5</strain>
    </source>
</reference>
<keyword evidence="1 6" id="KW-0285">Flavoprotein</keyword>
<dbReference type="GO" id="GO:0016705">
    <property type="term" value="F:oxidoreductase activity, acting on paired donors, with incorporation or reduction of molecular oxygen"/>
    <property type="evidence" value="ECO:0007669"/>
    <property type="project" value="InterPro"/>
</dbReference>
<keyword evidence="9" id="KW-1185">Reference proteome</keyword>
<dbReference type="Proteomes" id="UP000285710">
    <property type="component" value="Unassembled WGS sequence"/>
</dbReference>
<dbReference type="NCBIfam" id="TIGR03860">
    <property type="entry name" value="FMN_nitrolo"/>
    <property type="match status" value="1"/>
</dbReference>
<sequence>MARKMHLVAYLKTGPTAMHAGGWRHPQARLDDILEPSRYVALAKRLEEARFDGCFFADLFGLYDIHGGGFDAYVRNGGQISFLDPMVVLPVMAAATSRLGLGATLSTTLFNPYHLARSLLSLDVLSKGRVAWNIVTSATDLEAQNFGLEGLPEKNARYDRADEVVEAIMKLWQSWDPDAFVLDKERGIFADPSKVHYANYAGEWVRTRGPLSIPQSAQGHPVLMQAGASERGREFAARWAEVVFAAQRGKAEMQAFYTDLKGRTERYGRTARDLAILVQTSCVIGETDSIAEERKAYLDSLVIDELSLASASSSLGVDMTRYDGSKPIEAAMGNQGMQGTADLIRQYSSAEKVDFRQAAKHGTTNTLVGSPKTVADQLEDLFISGACDGFILSPLVAPASYEEFCNSVVPELQRRGLFRTEYEGRTLREHLRS</sequence>
<feature type="domain" description="Luciferase-like" evidence="7">
    <location>
        <begin position="25"/>
        <end position="382"/>
    </location>
</feature>
<dbReference type="SUPFAM" id="SSF51679">
    <property type="entry name" value="Bacterial luciferase-like"/>
    <property type="match status" value="1"/>
</dbReference>
<dbReference type="Gene3D" id="3.20.20.30">
    <property type="entry name" value="Luciferase-like domain"/>
    <property type="match status" value="1"/>
</dbReference>
<feature type="binding site" evidence="6">
    <location>
        <position position="229"/>
    </location>
    <ligand>
        <name>FMN</name>
        <dbReference type="ChEBI" id="CHEBI:58210"/>
    </ligand>
</feature>
<dbReference type="AlphaFoldDB" id="A0A443IS62"/>
<dbReference type="PANTHER" id="PTHR30011:SF16">
    <property type="entry name" value="C2H2 FINGER DOMAIN TRANSCRIPTION FACTOR (EUROFUNG)-RELATED"/>
    <property type="match status" value="1"/>
</dbReference>
<evidence type="ECO:0000313" key="8">
    <source>
        <dbReference type="EMBL" id="RWR09567.1"/>
    </source>
</evidence>
<evidence type="ECO:0000256" key="2">
    <source>
        <dbReference type="ARBA" id="ARBA00022643"/>
    </source>
</evidence>
<feature type="binding site" evidence="6">
    <location>
        <position position="58"/>
    </location>
    <ligand>
        <name>FMN</name>
        <dbReference type="ChEBI" id="CHEBI:58210"/>
    </ligand>
</feature>
<dbReference type="GO" id="GO:0004497">
    <property type="term" value="F:monooxygenase activity"/>
    <property type="evidence" value="ECO:0007669"/>
    <property type="project" value="UniProtKB-KW"/>
</dbReference>
<keyword evidence="3" id="KW-0560">Oxidoreductase</keyword>
<comment type="similarity">
    <text evidence="5">Belongs to the NtaA/SnaA/DszA monooxygenase family.</text>
</comment>
<dbReference type="Pfam" id="PF00296">
    <property type="entry name" value="Bac_luciferase"/>
    <property type="match status" value="1"/>
</dbReference>
<keyword evidence="4" id="KW-0503">Monooxygenase</keyword>
<dbReference type="InterPro" id="IPR016215">
    <property type="entry name" value="NTA_MOA"/>
</dbReference>
<evidence type="ECO:0000256" key="4">
    <source>
        <dbReference type="ARBA" id="ARBA00023033"/>
    </source>
</evidence>
<dbReference type="RefSeq" id="WP_128270183.1">
    <property type="nucleotide sequence ID" value="NZ_SAUW01000014.1"/>
</dbReference>
<dbReference type="EMBL" id="SAUW01000014">
    <property type="protein sequence ID" value="RWR09567.1"/>
    <property type="molecule type" value="Genomic_DNA"/>
</dbReference>
<evidence type="ECO:0000256" key="6">
    <source>
        <dbReference type="PIRSR" id="PIRSR000337-1"/>
    </source>
</evidence>
<protein>
    <submittedName>
        <fullName evidence="8">LLM class flavin-dependent oxidoreductase</fullName>
    </submittedName>
</protein>
<reference evidence="8 9" key="1">
    <citation type="submission" date="2019-01" db="EMBL/GenBank/DDBJ databases">
        <title>Sinorhodobacter populi sp. nov. isolated from the symptomatic bark tissue of Populus euramericana canker.</title>
        <authorList>
            <person name="Xu G."/>
        </authorList>
    </citation>
    <scope>NUCLEOTIDE SEQUENCE [LARGE SCALE GENOMIC DNA]</scope>
    <source>
        <strain evidence="8 9">2D-5</strain>
    </source>
</reference>
<dbReference type="InterPro" id="IPR036661">
    <property type="entry name" value="Luciferase-like_sf"/>
</dbReference>
<evidence type="ECO:0000259" key="7">
    <source>
        <dbReference type="Pfam" id="PF00296"/>
    </source>
</evidence>
<evidence type="ECO:0000256" key="1">
    <source>
        <dbReference type="ARBA" id="ARBA00022630"/>
    </source>
</evidence>
<evidence type="ECO:0000256" key="5">
    <source>
        <dbReference type="ARBA" id="ARBA00033748"/>
    </source>
</evidence>
<gene>
    <name evidence="8" type="ORF">D2T33_14040</name>
</gene>
<dbReference type="InterPro" id="IPR011251">
    <property type="entry name" value="Luciferase-like_dom"/>
</dbReference>
<evidence type="ECO:0000313" key="9">
    <source>
        <dbReference type="Proteomes" id="UP000285710"/>
    </source>
</evidence>
<dbReference type="PANTHER" id="PTHR30011">
    <property type="entry name" value="ALKANESULFONATE MONOOXYGENASE-RELATED"/>
    <property type="match status" value="1"/>
</dbReference>